<dbReference type="OrthoDB" id="9808633at2"/>
<dbReference type="Proteomes" id="UP000255207">
    <property type="component" value="Unassembled WGS sequence"/>
</dbReference>
<feature type="domain" description="Glycosyltransferase 2-like" evidence="7">
    <location>
        <begin position="16"/>
        <end position="133"/>
    </location>
</feature>
<gene>
    <name evidence="8" type="ORF">DWE98_10985</name>
</gene>
<dbReference type="GO" id="GO:0009247">
    <property type="term" value="P:glycolipid biosynthetic process"/>
    <property type="evidence" value="ECO:0007669"/>
    <property type="project" value="UniProtKB-ARBA"/>
</dbReference>
<dbReference type="CDD" id="cd04179">
    <property type="entry name" value="DPM_DPG-synthase_like"/>
    <property type="match status" value="1"/>
</dbReference>
<evidence type="ECO:0000256" key="4">
    <source>
        <dbReference type="ARBA" id="ARBA00022679"/>
    </source>
</evidence>
<keyword evidence="4 8" id="KW-0808">Transferase</keyword>
<dbReference type="Pfam" id="PF03279">
    <property type="entry name" value="Lip_A_acyltrans"/>
    <property type="match status" value="1"/>
</dbReference>
<reference evidence="9" key="1">
    <citation type="submission" date="2018-07" db="EMBL/GenBank/DDBJ databases">
        <authorList>
            <person name="Safronova V.I."/>
            <person name="Chirak E.R."/>
            <person name="Sazanova A.L."/>
        </authorList>
    </citation>
    <scope>NUCLEOTIDE SEQUENCE [LARGE SCALE GENOMIC DNA]</scope>
    <source>
        <strain evidence="9">RCAM04685</strain>
    </source>
</reference>
<dbReference type="InterPro" id="IPR029044">
    <property type="entry name" value="Nucleotide-diphossugar_trans"/>
</dbReference>
<dbReference type="InterPro" id="IPR001173">
    <property type="entry name" value="Glyco_trans_2-like"/>
</dbReference>
<comment type="subcellular location">
    <subcellularLocation>
        <location evidence="1">Cell inner membrane</location>
    </subcellularLocation>
</comment>
<evidence type="ECO:0000313" key="9">
    <source>
        <dbReference type="Proteomes" id="UP000255207"/>
    </source>
</evidence>
<protein>
    <submittedName>
        <fullName evidence="8">Glycosyltransferase family 2 protein</fullName>
    </submittedName>
</protein>
<dbReference type="AlphaFoldDB" id="A0A370L854"/>
<evidence type="ECO:0000256" key="3">
    <source>
        <dbReference type="ARBA" id="ARBA00022519"/>
    </source>
</evidence>
<name>A0A370L854_9HYPH</name>
<dbReference type="PANTHER" id="PTHR10859">
    <property type="entry name" value="GLYCOSYL TRANSFERASE"/>
    <property type="match status" value="1"/>
</dbReference>
<dbReference type="SUPFAM" id="SSF53448">
    <property type="entry name" value="Nucleotide-diphospho-sugar transferases"/>
    <property type="match status" value="1"/>
</dbReference>
<dbReference type="CDD" id="cd07984">
    <property type="entry name" value="LPLAT_LABLAT-like"/>
    <property type="match status" value="1"/>
</dbReference>
<keyword evidence="5" id="KW-0472">Membrane</keyword>
<dbReference type="RefSeq" id="WP_114829281.1">
    <property type="nucleotide sequence ID" value="NZ_QQTO01000022.1"/>
</dbReference>
<dbReference type="PANTHER" id="PTHR10859:SF91">
    <property type="entry name" value="DOLICHYL-PHOSPHATE BETA-GLUCOSYLTRANSFERASE"/>
    <property type="match status" value="1"/>
</dbReference>
<evidence type="ECO:0000256" key="1">
    <source>
        <dbReference type="ARBA" id="ARBA00004533"/>
    </source>
</evidence>
<evidence type="ECO:0000256" key="5">
    <source>
        <dbReference type="ARBA" id="ARBA00023136"/>
    </source>
</evidence>
<dbReference type="Gene3D" id="3.90.550.10">
    <property type="entry name" value="Spore Coat Polysaccharide Biosynthesis Protein SpsA, Chain A"/>
    <property type="match status" value="1"/>
</dbReference>
<keyword evidence="3" id="KW-0997">Cell inner membrane</keyword>
<keyword evidence="6" id="KW-0012">Acyltransferase</keyword>
<keyword evidence="2" id="KW-1003">Cell membrane</keyword>
<evidence type="ECO:0000259" key="7">
    <source>
        <dbReference type="Pfam" id="PF00535"/>
    </source>
</evidence>
<dbReference type="Pfam" id="PF00535">
    <property type="entry name" value="Glycos_transf_2"/>
    <property type="match status" value="1"/>
</dbReference>
<dbReference type="EMBL" id="QQTP01000004">
    <property type="protein sequence ID" value="RDJ26339.1"/>
    <property type="molecule type" value="Genomic_DNA"/>
</dbReference>
<keyword evidence="9" id="KW-1185">Reference proteome</keyword>
<dbReference type="GO" id="GO:0005886">
    <property type="term" value="C:plasma membrane"/>
    <property type="evidence" value="ECO:0007669"/>
    <property type="project" value="UniProtKB-SubCell"/>
</dbReference>
<evidence type="ECO:0000256" key="2">
    <source>
        <dbReference type="ARBA" id="ARBA00022475"/>
    </source>
</evidence>
<dbReference type="InterPro" id="IPR004960">
    <property type="entry name" value="LipA_acyltrans"/>
</dbReference>
<evidence type="ECO:0000256" key="6">
    <source>
        <dbReference type="ARBA" id="ARBA00023315"/>
    </source>
</evidence>
<evidence type="ECO:0000313" key="8">
    <source>
        <dbReference type="EMBL" id="RDJ26339.1"/>
    </source>
</evidence>
<dbReference type="GO" id="GO:0016746">
    <property type="term" value="F:acyltransferase activity"/>
    <property type="evidence" value="ECO:0007669"/>
    <property type="project" value="UniProtKB-KW"/>
</dbReference>
<accession>A0A370L854</accession>
<organism evidence="8 9">
    <name type="scientific">Bosea caraganae</name>
    <dbReference type="NCBI Taxonomy" id="2763117"/>
    <lineage>
        <taxon>Bacteria</taxon>
        <taxon>Pseudomonadati</taxon>
        <taxon>Pseudomonadota</taxon>
        <taxon>Alphaproteobacteria</taxon>
        <taxon>Hyphomicrobiales</taxon>
        <taxon>Boseaceae</taxon>
        <taxon>Bosea</taxon>
    </lineage>
</organism>
<proteinExistence type="predicted"/>
<sequence length="566" mass="62566">MTISKQDTADGLKLCAIIPSRNHYRALGGIVDVLATQGIPVFVVDDGSDEPAARAIALLHDPAKGVELIRLPRNQGKGGAVGVAMKAAAAAGYSHAVQVDADGQHDLQSLDALVAAARAQPEALISGLPVYDRSIPRGRAIGRWLTHVWVWIETLSLQIKDSMCGFRVYPLAAALRVLNEEHVGRRMDFDTEIMVRMFWRGAPVVHVPVRVTYPDGNISNFRLFKDNWLITCMHTRLFFGMLWRLPALLRRRRPSAAPVSHWAGMAERGTYWGMQSLLAVYRLCGRRACLLAMKPVVFYFFLVGAEQRRASLDFLARIRALKGEPAPNWRDGFRHQFDFATKALDTFIGWARPKQIGPVEIVGGDAALAHITEGRGALLIVSHLGNAEIARAALAAHVGRPVHVLMHTVQARRYNAILRSILPGVGSNVIEVTEIGVDTAIALSERIDRGEWLVIAGDRIPVMSQSRVSEAMFLGEAAPFSQGPYILAALLNCPVLTLFCLREGKGHRAYFEGFADAVVLPRKARAEALAAYAALYAQRLEHHCLQQPLQWYNFYDFWAAPASRER</sequence>
<comment type="caution">
    <text evidence="8">The sequence shown here is derived from an EMBL/GenBank/DDBJ whole genome shotgun (WGS) entry which is preliminary data.</text>
</comment>
<dbReference type="GO" id="GO:0006487">
    <property type="term" value="P:protein N-linked glycosylation"/>
    <property type="evidence" value="ECO:0007669"/>
    <property type="project" value="TreeGrafter"/>
</dbReference>